<keyword evidence="2" id="KW-0645">Protease</keyword>
<protein>
    <submittedName>
        <fullName evidence="9">M48 family metalloprotease</fullName>
        <ecNumber evidence="9">3.4.24.-</ecNumber>
    </submittedName>
</protein>
<proteinExistence type="predicted"/>
<dbReference type="GO" id="GO:0051603">
    <property type="term" value="P:proteolysis involved in protein catabolic process"/>
    <property type="evidence" value="ECO:0007669"/>
    <property type="project" value="TreeGrafter"/>
</dbReference>
<keyword evidence="7" id="KW-0732">Signal</keyword>
<evidence type="ECO:0000256" key="6">
    <source>
        <dbReference type="ARBA" id="ARBA00023049"/>
    </source>
</evidence>
<evidence type="ECO:0000256" key="4">
    <source>
        <dbReference type="ARBA" id="ARBA00022801"/>
    </source>
</evidence>
<evidence type="ECO:0000313" key="9">
    <source>
        <dbReference type="EMBL" id="XDJ41599.1"/>
    </source>
</evidence>
<reference evidence="9" key="1">
    <citation type="submission" date="2024-05" db="EMBL/GenBank/DDBJ databases">
        <authorList>
            <person name="Luo Y.-C."/>
            <person name="Nicholds J."/>
            <person name="Mortimer T."/>
            <person name="Maboni G."/>
        </authorList>
    </citation>
    <scope>NUCLEOTIDE SEQUENCE</scope>
    <source>
        <strain evidence="9">153920</strain>
    </source>
</reference>
<dbReference type="PANTHER" id="PTHR22726">
    <property type="entry name" value="METALLOENDOPEPTIDASE OMA1"/>
    <property type="match status" value="1"/>
</dbReference>
<keyword evidence="3" id="KW-0479">Metal-binding</keyword>
<dbReference type="Gene3D" id="3.30.2010.10">
    <property type="entry name" value="Metalloproteases ('zincins'), catalytic domain"/>
    <property type="match status" value="1"/>
</dbReference>
<feature type="domain" description="Peptidase M48" evidence="8">
    <location>
        <begin position="72"/>
        <end position="261"/>
    </location>
</feature>
<evidence type="ECO:0000256" key="2">
    <source>
        <dbReference type="ARBA" id="ARBA00022670"/>
    </source>
</evidence>
<organism evidence="9">
    <name type="scientific">Castellaniella ginsengisoli</name>
    <dbReference type="NCBI Taxonomy" id="546114"/>
    <lineage>
        <taxon>Bacteria</taxon>
        <taxon>Pseudomonadati</taxon>
        <taxon>Pseudomonadota</taxon>
        <taxon>Betaproteobacteria</taxon>
        <taxon>Burkholderiales</taxon>
        <taxon>Alcaligenaceae</taxon>
        <taxon>Castellaniella</taxon>
    </lineage>
</organism>
<gene>
    <name evidence="9" type="ORF">ABRY99_11760</name>
</gene>
<dbReference type="EMBL" id="CP158252">
    <property type="protein sequence ID" value="XDJ41599.1"/>
    <property type="molecule type" value="Genomic_DNA"/>
</dbReference>
<sequence>MKTWMRRTGAGLSLAGALAAGTPPVWSQPMGLPSLGAASSAELSPAVERTLGQAIMEQGRQDPTYISDLDINQYLTTLGQRLAEHAPQALAQEVTVFAVRDPSINAFALPGGYIGIHSGLVVGAQSESELAGVLAHEIGHVMQRHIARGITQQSQGTGIMVASLIGALLAALAGQGDLAMGVATFGQAAAIDRQLGFSRGAEQEADRAGLQMMRQAGFDPQGMVAMFRRLMNAARLNEGTGGGYASTHPLSIQRLSDIENRIEGQPAAAATPDPEFWFVRAHLALIQARDHADRQRLQQTLRTEARDLRGARQAAALYGLASLHRTEGDLAGARAQLAQAQSVQPAPQLDMLAIKLAEAQGPAAAVEVSAAAWKRWPGSQGVAEGRARALQQAGQDEAAAAFLQAAARQWPDTPDFQKLLAASLQRLGREVEAHEAMASYFEQTGALPTAVEHLQQARSLSKDFYAQSRLDMRIRALRERLDTQRALLEPFRKQ</sequence>
<dbReference type="GO" id="GO:0046872">
    <property type="term" value="F:metal ion binding"/>
    <property type="evidence" value="ECO:0007669"/>
    <property type="project" value="UniProtKB-KW"/>
</dbReference>
<comment type="cofactor">
    <cofactor evidence="1">
        <name>Zn(2+)</name>
        <dbReference type="ChEBI" id="CHEBI:29105"/>
    </cofactor>
</comment>
<keyword evidence="6 9" id="KW-0482">Metalloprotease</keyword>
<name>A0AB39CHW4_9BURK</name>
<dbReference type="Pfam" id="PF01435">
    <property type="entry name" value="Peptidase_M48"/>
    <property type="match status" value="1"/>
</dbReference>
<evidence type="ECO:0000256" key="7">
    <source>
        <dbReference type="SAM" id="SignalP"/>
    </source>
</evidence>
<keyword evidence="4 9" id="KW-0378">Hydrolase</keyword>
<evidence type="ECO:0000256" key="3">
    <source>
        <dbReference type="ARBA" id="ARBA00022723"/>
    </source>
</evidence>
<evidence type="ECO:0000256" key="5">
    <source>
        <dbReference type="ARBA" id="ARBA00022833"/>
    </source>
</evidence>
<dbReference type="AlphaFoldDB" id="A0AB39CHW4"/>
<dbReference type="InterPro" id="IPR051156">
    <property type="entry name" value="Mito/Outer_Membr_Metalloprot"/>
</dbReference>
<dbReference type="GO" id="GO:0016020">
    <property type="term" value="C:membrane"/>
    <property type="evidence" value="ECO:0007669"/>
    <property type="project" value="TreeGrafter"/>
</dbReference>
<dbReference type="InterPro" id="IPR011990">
    <property type="entry name" value="TPR-like_helical_dom_sf"/>
</dbReference>
<evidence type="ECO:0000259" key="8">
    <source>
        <dbReference type="Pfam" id="PF01435"/>
    </source>
</evidence>
<keyword evidence="5" id="KW-0862">Zinc</keyword>
<accession>A0AB39CHW4</accession>
<dbReference type="EC" id="3.4.24.-" evidence="9"/>
<dbReference type="GO" id="GO:0004222">
    <property type="term" value="F:metalloendopeptidase activity"/>
    <property type="evidence" value="ECO:0007669"/>
    <property type="project" value="InterPro"/>
</dbReference>
<feature type="chain" id="PRO_5044238991" evidence="7">
    <location>
        <begin position="28"/>
        <end position="494"/>
    </location>
</feature>
<dbReference type="Gene3D" id="1.25.40.10">
    <property type="entry name" value="Tetratricopeptide repeat domain"/>
    <property type="match status" value="1"/>
</dbReference>
<evidence type="ECO:0000256" key="1">
    <source>
        <dbReference type="ARBA" id="ARBA00001947"/>
    </source>
</evidence>
<dbReference type="PANTHER" id="PTHR22726:SF1">
    <property type="entry name" value="METALLOENDOPEPTIDASE OMA1, MITOCHONDRIAL"/>
    <property type="match status" value="1"/>
</dbReference>
<dbReference type="SUPFAM" id="SSF48452">
    <property type="entry name" value="TPR-like"/>
    <property type="match status" value="1"/>
</dbReference>
<dbReference type="InterPro" id="IPR001915">
    <property type="entry name" value="Peptidase_M48"/>
</dbReference>
<feature type="signal peptide" evidence="7">
    <location>
        <begin position="1"/>
        <end position="27"/>
    </location>
</feature>
<dbReference type="RefSeq" id="WP_368643281.1">
    <property type="nucleotide sequence ID" value="NZ_CP158252.1"/>
</dbReference>